<evidence type="ECO:0000259" key="2">
    <source>
        <dbReference type="Pfam" id="PF09313"/>
    </source>
</evidence>
<dbReference type="InterPro" id="IPR029063">
    <property type="entry name" value="SAM-dependent_MTases_sf"/>
</dbReference>
<dbReference type="AlphaFoldDB" id="A0AAX1K4Z2"/>
<dbReference type="RefSeq" id="WP_192072449.1">
    <property type="nucleotide sequence ID" value="NZ_CP066294.2"/>
</dbReference>
<dbReference type="SUPFAM" id="SSF51197">
    <property type="entry name" value="Clavaminate synthase-like"/>
    <property type="match status" value="1"/>
</dbReference>
<dbReference type="GO" id="GO:0008757">
    <property type="term" value="F:S-adenosylmethionine-dependent methyltransferase activity"/>
    <property type="evidence" value="ECO:0007669"/>
    <property type="project" value="InterPro"/>
</dbReference>
<gene>
    <name evidence="3" type="primary">tehB</name>
    <name evidence="3" type="ORF">IGS65_000540</name>
</gene>
<dbReference type="Proteomes" id="UP000595884">
    <property type="component" value="Chromosome"/>
</dbReference>
<keyword evidence="3" id="KW-0808">Transferase</keyword>
<dbReference type="NCBIfam" id="NF008405">
    <property type="entry name" value="PRK11207.1"/>
    <property type="match status" value="1"/>
</dbReference>
<dbReference type="NCBIfam" id="NF008992">
    <property type="entry name" value="PRK12335.1"/>
    <property type="match status" value="1"/>
</dbReference>
<dbReference type="InterPro" id="IPR015392">
    <property type="entry name" value="TehB/YeaR-like_dom"/>
</dbReference>
<dbReference type="InterPro" id="IPR014710">
    <property type="entry name" value="RmlC-like_jellyroll"/>
</dbReference>
<dbReference type="SUPFAM" id="SSF53335">
    <property type="entry name" value="S-adenosyl-L-methionine-dependent methyltransferases"/>
    <property type="match status" value="1"/>
</dbReference>
<evidence type="ECO:0000313" key="4">
    <source>
        <dbReference type="Proteomes" id="UP000595884"/>
    </source>
</evidence>
<dbReference type="GO" id="GO:0032259">
    <property type="term" value="P:methylation"/>
    <property type="evidence" value="ECO:0007669"/>
    <property type="project" value="UniProtKB-KW"/>
</dbReference>
<accession>A0AAX1K4Z2</accession>
<feature type="domain" description="TehB/YeaR-like" evidence="2">
    <location>
        <begin position="14"/>
        <end position="94"/>
    </location>
</feature>
<dbReference type="Pfam" id="PF09313">
    <property type="entry name" value="TehB-like"/>
    <property type="match status" value="1"/>
</dbReference>
<dbReference type="EC" id="2.1.1.-" evidence="3"/>
<evidence type="ECO:0000259" key="1">
    <source>
        <dbReference type="Pfam" id="PF03848"/>
    </source>
</evidence>
<dbReference type="CDD" id="cd02440">
    <property type="entry name" value="AdoMet_MTases"/>
    <property type="match status" value="1"/>
</dbReference>
<evidence type="ECO:0000313" key="3">
    <source>
        <dbReference type="EMBL" id="QQL48176.1"/>
    </source>
</evidence>
<name>A0AAX1K4Z2_STRMG</name>
<dbReference type="EMBL" id="CP066294">
    <property type="protein sequence ID" value="QQL48176.1"/>
    <property type="molecule type" value="Genomic_DNA"/>
</dbReference>
<proteinExistence type="predicted"/>
<dbReference type="InterPro" id="IPR004537">
    <property type="entry name" value="Tellurite-R_MeTrfase_TehB"/>
</dbReference>
<dbReference type="InterPro" id="IPR015985">
    <property type="entry name" value="TehB-like_dom"/>
</dbReference>
<dbReference type="Pfam" id="PF03848">
    <property type="entry name" value="TehB"/>
    <property type="match status" value="1"/>
</dbReference>
<dbReference type="PIRSF" id="PIRSF005215">
    <property type="entry name" value="TehB"/>
    <property type="match status" value="1"/>
</dbReference>
<feature type="domain" description="Tellurite resistance methyltransferase TehB-like" evidence="1">
    <location>
        <begin position="96"/>
        <end position="288"/>
    </location>
</feature>
<dbReference type="GO" id="GO:0046690">
    <property type="term" value="P:response to tellurium ion"/>
    <property type="evidence" value="ECO:0007669"/>
    <property type="project" value="InterPro"/>
</dbReference>
<dbReference type="Gene3D" id="2.60.120.10">
    <property type="entry name" value="Jelly Rolls"/>
    <property type="match status" value="1"/>
</dbReference>
<dbReference type="Gene3D" id="3.40.50.150">
    <property type="entry name" value="Vaccinia Virus protein VP39"/>
    <property type="match status" value="1"/>
</dbReference>
<dbReference type="InterPro" id="IPR014431">
    <property type="entry name" value="Tellurite-R_TehB-2"/>
</dbReference>
<keyword evidence="3" id="KW-0489">Methyltransferase</keyword>
<dbReference type="GO" id="GO:0005737">
    <property type="term" value="C:cytoplasm"/>
    <property type="evidence" value="ECO:0007669"/>
    <property type="project" value="InterPro"/>
</dbReference>
<organism evidence="3 4">
    <name type="scientific">Streptococcus mutans</name>
    <dbReference type="NCBI Taxonomy" id="1309"/>
    <lineage>
        <taxon>Bacteria</taxon>
        <taxon>Bacillati</taxon>
        <taxon>Bacillota</taxon>
        <taxon>Bacilli</taxon>
        <taxon>Lactobacillales</taxon>
        <taxon>Streptococcaceae</taxon>
        <taxon>Streptococcus</taxon>
    </lineage>
</organism>
<protein>
    <submittedName>
        <fullName evidence="3">SAM-dependent methyltransferase TehB</fullName>
        <ecNumber evidence="3">2.1.1.-</ecNumber>
    </submittedName>
</protein>
<reference evidence="4" key="1">
    <citation type="submission" date="2020-12" db="EMBL/GenBank/DDBJ databases">
        <authorList>
            <person name="Wen Z.T."/>
        </authorList>
    </citation>
    <scope>NUCLEOTIDE SEQUENCE [LARGE SCALE GENOMIC DNA]</scope>
    <source>
        <strain evidence="4">27-3</strain>
    </source>
</reference>
<dbReference type="NCBIfam" id="TIGR00477">
    <property type="entry name" value="tehB"/>
    <property type="match status" value="1"/>
</dbReference>
<sequence length="293" mass="33827">MMPNRNTNMLLAYKRLPNWTANSIPETLLNPHNTKVGTWEQLTVLSGKLDVYFFDKDGHVLEKLTFDKDSQMPFIQPQVCYKIESASNDLECHLTLYCQKGDYFNKKYGMTKTHSEVLFSAPYLKENSKILDLGSGQGRNSLYLTMLGHDVTSVDTNEQSLIHLKNIANEENLPSKINWYDINTANLQETYDFILSTVVFMFLNRPVVPDIIKDMQKHTAISGYNLIVCAMDTKSYPCPIPFPFTFKKGELKDYYKEWYLIKYNEDLGQLHKTDANGNRLQMQFATLLAKKVK</sequence>